<reference evidence="2 3" key="1">
    <citation type="submission" date="2017-09" db="EMBL/GenBank/DDBJ databases">
        <title>WGS assembly of Aquilegia coerulea Goldsmith.</title>
        <authorList>
            <person name="Hodges S."/>
            <person name="Kramer E."/>
            <person name="Nordborg M."/>
            <person name="Tomkins J."/>
            <person name="Borevitz J."/>
            <person name="Derieg N."/>
            <person name="Yan J."/>
            <person name="Mihaltcheva S."/>
            <person name="Hayes R.D."/>
            <person name="Rokhsar D."/>
        </authorList>
    </citation>
    <scope>NUCLEOTIDE SEQUENCE [LARGE SCALE GENOMIC DNA]</scope>
    <source>
        <strain evidence="3">cv. Goldsmith</strain>
    </source>
</reference>
<dbReference type="Proteomes" id="UP000230069">
    <property type="component" value="Unassembled WGS sequence"/>
</dbReference>
<dbReference type="OrthoDB" id="2250022at2759"/>
<dbReference type="STRING" id="218851.A0A2G5DED5"/>
<keyword evidence="3" id="KW-1185">Reference proteome</keyword>
<proteinExistence type="predicted"/>
<keyword evidence="1" id="KW-0472">Membrane</keyword>
<keyword evidence="1" id="KW-0812">Transmembrane</keyword>
<evidence type="ECO:0000313" key="3">
    <source>
        <dbReference type="Proteomes" id="UP000230069"/>
    </source>
</evidence>
<dbReference type="EMBL" id="KZ305038">
    <property type="protein sequence ID" value="PIA41888.1"/>
    <property type="molecule type" value="Genomic_DNA"/>
</dbReference>
<evidence type="ECO:0000313" key="2">
    <source>
        <dbReference type="EMBL" id="PIA41888.1"/>
    </source>
</evidence>
<gene>
    <name evidence="2" type="ORF">AQUCO_02100013v1</name>
</gene>
<accession>A0A2G5DED5</accession>
<name>A0A2G5DED5_AQUCA</name>
<feature type="transmembrane region" description="Helical" evidence="1">
    <location>
        <begin position="114"/>
        <end position="131"/>
    </location>
</feature>
<organism evidence="2 3">
    <name type="scientific">Aquilegia coerulea</name>
    <name type="common">Rocky mountain columbine</name>
    <dbReference type="NCBI Taxonomy" id="218851"/>
    <lineage>
        <taxon>Eukaryota</taxon>
        <taxon>Viridiplantae</taxon>
        <taxon>Streptophyta</taxon>
        <taxon>Embryophyta</taxon>
        <taxon>Tracheophyta</taxon>
        <taxon>Spermatophyta</taxon>
        <taxon>Magnoliopsida</taxon>
        <taxon>Ranunculales</taxon>
        <taxon>Ranunculaceae</taxon>
        <taxon>Thalictroideae</taxon>
        <taxon>Aquilegia</taxon>
    </lineage>
</organism>
<protein>
    <recommendedName>
        <fullName evidence="4">Major facilitator superfamily (MFS) profile domain-containing protein</fullName>
    </recommendedName>
</protein>
<evidence type="ECO:0000256" key="1">
    <source>
        <dbReference type="SAM" id="Phobius"/>
    </source>
</evidence>
<dbReference type="InParanoid" id="A0A2G5DED5"/>
<evidence type="ECO:0008006" key="4">
    <source>
        <dbReference type="Google" id="ProtNLM"/>
    </source>
</evidence>
<dbReference type="AlphaFoldDB" id="A0A2G5DED5"/>
<keyword evidence="1" id="KW-1133">Transmembrane helix</keyword>
<sequence>MPSLRICKHQHQNGYEHQSHNQIRMHFSPKVQLDKLHSWPSQGSDAHLHILPAVARMATPAIKHPSSSLCGSCLMISLNTLAGIVGVGLTGQLLEASNATHSYLTSAESWRSVFFIPGYLCMFSSVLFLLFSTGEKKLIKKHHTY</sequence>
<feature type="transmembrane region" description="Helical" evidence="1">
    <location>
        <begin position="73"/>
        <end position="94"/>
    </location>
</feature>